<protein>
    <recommendedName>
        <fullName evidence="3">DUF3873 domain-containing protein</fullName>
    </recommendedName>
</protein>
<comment type="caution">
    <text evidence="1">The sequence shown here is derived from an EMBL/GenBank/DDBJ whole genome shotgun (WGS) entry which is preliminary data.</text>
</comment>
<dbReference type="EMBL" id="JGDJ01000264">
    <property type="protein sequence ID" value="EXZ26927.1"/>
    <property type="molecule type" value="Genomic_DNA"/>
</dbReference>
<gene>
    <name evidence="1" type="ORF">M136_3915</name>
</gene>
<dbReference type="AlphaFoldDB" id="A0A015Y4Q3"/>
<dbReference type="PATRIC" id="fig|1339327.3.peg.4445"/>
<dbReference type="InterPro" id="IPR024356">
    <property type="entry name" value="DUF3873"/>
</dbReference>
<name>A0A015Y4Q3_BACFG</name>
<sequence>MTTRMTINGVSTCAEAGTEKYERFQSGIGRRRRTLVQYDYRHPIDRELFSCVKPTLDECRAARDKWLNAKKGKEDRL</sequence>
<evidence type="ECO:0000313" key="1">
    <source>
        <dbReference type="EMBL" id="EXZ26927.1"/>
    </source>
</evidence>
<dbReference type="Proteomes" id="UP000022082">
    <property type="component" value="Unassembled WGS sequence"/>
</dbReference>
<evidence type="ECO:0000313" key="2">
    <source>
        <dbReference type="Proteomes" id="UP000022082"/>
    </source>
</evidence>
<proteinExistence type="predicted"/>
<reference evidence="1 2" key="1">
    <citation type="submission" date="2014-02" db="EMBL/GenBank/DDBJ databases">
        <authorList>
            <person name="Sears C."/>
            <person name="Carroll K."/>
            <person name="Sack B.R."/>
            <person name="Qadri F."/>
            <person name="Myers L.L."/>
            <person name="Chung G.-T."/>
            <person name="Escheverria P."/>
            <person name="Fraser C.M."/>
            <person name="Sadzewicz L."/>
            <person name="Shefchek K.A."/>
            <person name="Tallon L."/>
            <person name="Das S.P."/>
            <person name="Daugherty S."/>
            <person name="Mongodin E.F."/>
        </authorList>
    </citation>
    <scope>NUCLEOTIDE SEQUENCE [LARGE SCALE GENOMIC DNA]</scope>
    <source>
        <strain evidence="1 2">S36L11</strain>
    </source>
</reference>
<organism evidence="1 2">
    <name type="scientific">Bacteroides fragilis str. S36L11</name>
    <dbReference type="NCBI Taxonomy" id="1339327"/>
    <lineage>
        <taxon>Bacteria</taxon>
        <taxon>Pseudomonadati</taxon>
        <taxon>Bacteroidota</taxon>
        <taxon>Bacteroidia</taxon>
        <taxon>Bacteroidales</taxon>
        <taxon>Bacteroidaceae</taxon>
        <taxon>Bacteroides</taxon>
    </lineage>
</organism>
<dbReference type="Pfam" id="PF12989">
    <property type="entry name" value="DUF3873"/>
    <property type="match status" value="1"/>
</dbReference>
<dbReference type="RefSeq" id="WP_004304291.1">
    <property type="nucleotide sequence ID" value="NZ_JGDJ01000264.1"/>
</dbReference>
<accession>A0A015Y4Q3</accession>
<dbReference type="GeneID" id="82157900"/>
<evidence type="ECO:0008006" key="3">
    <source>
        <dbReference type="Google" id="ProtNLM"/>
    </source>
</evidence>